<feature type="region of interest" description="Disordered" evidence="2">
    <location>
        <begin position="1"/>
        <end position="73"/>
    </location>
</feature>
<dbReference type="AlphaFoldDB" id="A0A0K2TH96"/>
<proteinExistence type="predicted"/>
<sequence length="207" mass="23437">MILDPRSLKHHHSESVHLSDDNEHGKSHHRSSNSSLDLEWEPEASMIPFVEKSSRKGSPTSSKRLFTSTDNLSHQENIESTTSTIAPEIRNSEVSSQSSIPCLDWDCQTDNELMTHGLENLEMELETEQLITEIEQLTNRALQETNQWSSSLPSSPSNNGTKLFHHYQQTQRNQILSNEMTSMNNAGRIIYKETNGNNNELLSNPGH</sequence>
<evidence type="ECO:0000313" key="3">
    <source>
        <dbReference type="EMBL" id="CDW24846.1"/>
    </source>
</evidence>
<protein>
    <submittedName>
        <fullName evidence="3">Uncharacterized protein</fullName>
    </submittedName>
</protein>
<feature type="coiled-coil region" evidence="1">
    <location>
        <begin position="120"/>
        <end position="147"/>
    </location>
</feature>
<organism evidence="3">
    <name type="scientific">Lepeophtheirus salmonis</name>
    <name type="common">Salmon louse</name>
    <name type="synonym">Caligus salmonis</name>
    <dbReference type="NCBI Taxonomy" id="72036"/>
    <lineage>
        <taxon>Eukaryota</taxon>
        <taxon>Metazoa</taxon>
        <taxon>Ecdysozoa</taxon>
        <taxon>Arthropoda</taxon>
        <taxon>Crustacea</taxon>
        <taxon>Multicrustacea</taxon>
        <taxon>Hexanauplia</taxon>
        <taxon>Copepoda</taxon>
        <taxon>Siphonostomatoida</taxon>
        <taxon>Caligidae</taxon>
        <taxon>Lepeophtheirus</taxon>
    </lineage>
</organism>
<evidence type="ECO:0000256" key="2">
    <source>
        <dbReference type="SAM" id="MobiDB-lite"/>
    </source>
</evidence>
<feature type="compositionally biased region" description="Polar residues" evidence="2">
    <location>
        <begin position="56"/>
        <end position="73"/>
    </location>
</feature>
<accession>A0A0K2TH96</accession>
<name>A0A0K2TH96_LEPSM</name>
<reference evidence="3" key="1">
    <citation type="submission" date="2014-05" db="EMBL/GenBank/DDBJ databases">
        <authorList>
            <person name="Chronopoulou M."/>
        </authorList>
    </citation>
    <scope>NUCLEOTIDE SEQUENCE</scope>
    <source>
        <tissue evidence="3">Whole organism</tissue>
    </source>
</reference>
<evidence type="ECO:0000256" key="1">
    <source>
        <dbReference type="SAM" id="Coils"/>
    </source>
</evidence>
<dbReference type="EMBL" id="HACA01007485">
    <property type="protein sequence ID" value="CDW24846.1"/>
    <property type="molecule type" value="Transcribed_RNA"/>
</dbReference>
<keyword evidence="1" id="KW-0175">Coiled coil</keyword>
<feature type="compositionally biased region" description="Basic and acidic residues" evidence="2">
    <location>
        <begin position="13"/>
        <end position="25"/>
    </location>
</feature>